<dbReference type="HOGENOM" id="CLU_141770_0_0_1"/>
<dbReference type="EMBL" id="KN822067">
    <property type="protein sequence ID" value="KIM59976.1"/>
    <property type="molecule type" value="Genomic_DNA"/>
</dbReference>
<dbReference type="AlphaFoldDB" id="A0A0C3DVJ3"/>
<sequence length="107" mass="12746">MNRQHKTYRQPSNISPSYTLQGAVGNTYTHPEHHDCNFYRPCRWRDNCRFSISCNTVSQHYAQAHGITNIGELQPVTCHWFHCGRVVSRKGFVRHIREYHLLHERIR</sequence>
<evidence type="ECO:0000313" key="1">
    <source>
        <dbReference type="EMBL" id="KIM59976.1"/>
    </source>
</evidence>
<organism evidence="1 2">
    <name type="scientific">Scleroderma citrinum Foug A</name>
    <dbReference type="NCBI Taxonomy" id="1036808"/>
    <lineage>
        <taxon>Eukaryota</taxon>
        <taxon>Fungi</taxon>
        <taxon>Dikarya</taxon>
        <taxon>Basidiomycota</taxon>
        <taxon>Agaricomycotina</taxon>
        <taxon>Agaricomycetes</taxon>
        <taxon>Agaricomycetidae</taxon>
        <taxon>Boletales</taxon>
        <taxon>Sclerodermatineae</taxon>
        <taxon>Sclerodermataceae</taxon>
        <taxon>Scleroderma</taxon>
    </lineage>
</organism>
<keyword evidence="2" id="KW-1185">Reference proteome</keyword>
<gene>
    <name evidence="1" type="ORF">SCLCIDRAFT_974269</name>
</gene>
<reference evidence="1 2" key="1">
    <citation type="submission" date="2014-04" db="EMBL/GenBank/DDBJ databases">
        <authorList>
            <consortium name="DOE Joint Genome Institute"/>
            <person name="Kuo A."/>
            <person name="Kohler A."/>
            <person name="Nagy L.G."/>
            <person name="Floudas D."/>
            <person name="Copeland A."/>
            <person name="Barry K.W."/>
            <person name="Cichocki N."/>
            <person name="Veneault-Fourrey C."/>
            <person name="LaButti K."/>
            <person name="Lindquist E.A."/>
            <person name="Lipzen A."/>
            <person name="Lundell T."/>
            <person name="Morin E."/>
            <person name="Murat C."/>
            <person name="Sun H."/>
            <person name="Tunlid A."/>
            <person name="Henrissat B."/>
            <person name="Grigoriev I.V."/>
            <person name="Hibbett D.S."/>
            <person name="Martin F."/>
            <person name="Nordberg H.P."/>
            <person name="Cantor M.N."/>
            <person name="Hua S.X."/>
        </authorList>
    </citation>
    <scope>NUCLEOTIDE SEQUENCE [LARGE SCALE GENOMIC DNA]</scope>
    <source>
        <strain evidence="1 2">Foug A</strain>
    </source>
</reference>
<protein>
    <submittedName>
        <fullName evidence="1">Uncharacterized protein</fullName>
    </submittedName>
</protein>
<dbReference type="OrthoDB" id="2690927at2759"/>
<accession>A0A0C3DVJ3</accession>
<name>A0A0C3DVJ3_9AGAM</name>
<dbReference type="InParanoid" id="A0A0C3DVJ3"/>
<dbReference type="Proteomes" id="UP000053989">
    <property type="component" value="Unassembled WGS sequence"/>
</dbReference>
<reference evidence="2" key="2">
    <citation type="submission" date="2015-01" db="EMBL/GenBank/DDBJ databases">
        <title>Evolutionary Origins and Diversification of the Mycorrhizal Mutualists.</title>
        <authorList>
            <consortium name="DOE Joint Genome Institute"/>
            <consortium name="Mycorrhizal Genomics Consortium"/>
            <person name="Kohler A."/>
            <person name="Kuo A."/>
            <person name="Nagy L.G."/>
            <person name="Floudas D."/>
            <person name="Copeland A."/>
            <person name="Barry K.W."/>
            <person name="Cichocki N."/>
            <person name="Veneault-Fourrey C."/>
            <person name="LaButti K."/>
            <person name="Lindquist E.A."/>
            <person name="Lipzen A."/>
            <person name="Lundell T."/>
            <person name="Morin E."/>
            <person name="Murat C."/>
            <person name="Riley R."/>
            <person name="Ohm R."/>
            <person name="Sun H."/>
            <person name="Tunlid A."/>
            <person name="Henrissat B."/>
            <person name="Grigoriev I.V."/>
            <person name="Hibbett D.S."/>
            <person name="Martin F."/>
        </authorList>
    </citation>
    <scope>NUCLEOTIDE SEQUENCE [LARGE SCALE GENOMIC DNA]</scope>
    <source>
        <strain evidence="2">Foug A</strain>
    </source>
</reference>
<evidence type="ECO:0000313" key="2">
    <source>
        <dbReference type="Proteomes" id="UP000053989"/>
    </source>
</evidence>
<proteinExistence type="predicted"/>